<sequence>MARDIPIPHPGTVLREEFLEPMGLSVYALAKAIEVPRSRVNDICRGRQGISANIALRLARFFDVDPQWFMNMQSRYDLGLAAEALADKLDRIQPRSAA</sequence>
<dbReference type="SUPFAM" id="SSF47413">
    <property type="entry name" value="lambda repressor-like DNA-binding domains"/>
    <property type="match status" value="1"/>
</dbReference>
<dbReference type="InterPro" id="IPR001387">
    <property type="entry name" value="Cro/C1-type_HTH"/>
</dbReference>
<dbReference type="AlphaFoldDB" id="A0AAU7XF50"/>
<organism evidence="3">
    <name type="scientific">Methyloraptor flagellatus</name>
    <dbReference type="NCBI Taxonomy" id="3162530"/>
    <lineage>
        <taxon>Bacteria</taxon>
        <taxon>Pseudomonadati</taxon>
        <taxon>Pseudomonadota</taxon>
        <taxon>Alphaproteobacteria</taxon>
        <taxon>Hyphomicrobiales</taxon>
        <taxon>Ancalomicrobiaceae</taxon>
        <taxon>Methyloraptor</taxon>
    </lineage>
</organism>
<dbReference type="CDD" id="cd00093">
    <property type="entry name" value="HTH_XRE"/>
    <property type="match status" value="1"/>
</dbReference>
<dbReference type="GO" id="GO:0003677">
    <property type="term" value="F:DNA binding"/>
    <property type="evidence" value="ECO:0007669"/>
    <property type="project" value="UniProtKB-KW"/>
</dbReference>
<dbReference type="PANTHER" id="PTHR36924:SF1">
    <property type="entry name" value="ANTITOXIN HIGA-1"/>
    <property type="match status" value="1"/>
</dbReference>
<accession>A0AAU7XF50</accession>
<dbReference type="SMART" id="SM00530">
    <property type="entry name" value="HTH_XRE"/>
    <property type="match status" value="1"/>
</dbReference>
<dbReference type="Pfam" id="PF01381">
    <property type="entry name" value="HTH_3"/>
    <property type="match status" value="1"/>
</dbReference>
<keyword evidence="1" id="KW-0238">DNA-binding</keyword>
<feature type="domain" description="HTH cro/C1-type" evidence="2">
    <location>
        <begin position="14"/>
        <end position="69"/>
    </location>
</feature>
<proteinExistence type="predicted"/>
<evidence type="ECO:0000259" key="2">
    <source>
        <dbReference type="PROSITE" id="PS50943"/>
    </source>
</evidence>
<evidence type="ECO:0000313" key="3">
    <source>
        <dbReference type="EMBL" id="XBY45575.1"/>
    </source>
</evidence>
<evidence type="ECO:0000256" key="1">
    <source>
        <dbReference type="ARBA" id="ARBA00023125"/>
    </source>
</evidence>
<dbReference type="NCBIfam" id="TIGR02607">
    <property type="entry name" value="antidote_HigA"/>
    <property type="match status" value="1"/>
</dbReference>
<dbReference type="InterPro" id="IPR010982">
    <property type="entry name" value="Lambda_DNA-bd_dom_sf"/>
</dbReference>
<dbReference type="RefSeq" id="WP_407050668.1">
    <property type="nucleotide sequence ID" value="NZ_CP158568.1"/>
</dbReference>
<dbReference type="InterPro" id="IPR013430">
    <property type="entry name" value="Toxin_antidote_HigA"/>
</dbReference>
<dbReference type="KEGG" id="mflg:ABS361_04645"/>
<dbReference type="PANTHER" id="PTHR36924">
    <property type="entry name" value="ANTITOXIN HIGA-1"/>
    <property type="match status" value="1"/>
</dbReference>
<gene>
    <name evidence="3" type="ORF">ABS361_04645</name>
</gene>
<dbReference type="EMBL" id="CP158568">
    <property type="protein sequence ID" value="XBY45575.1"/>
    <property type="molecule type" value="Genomic_DNA"/>
</dbReference>
<name>A0AAU7XF50_9HYPH</name>
<reference evidence="3" key="1">
    <citation type="submission" date="2024-06" db="EMBL/GenBank/DDBJ databases">
        <title>Methylostella associata gen. nov., sp. nov., a novel Ancalomicrobiaceae-affiliated facultatively methylotrophic bacteria that feed on methanotrophs of the genus Methylococcus.</title>
        <authorList>
            <person name="Saltykova V."/>
            <person name="Danilova O.V."/>
            <person name="Oshkin I.Y."/>
            <person name="Belova S.E."/>
            <person name="Pimenov N.V."/>
            <person name="Dedysh S.N."/>
        </authorList>
    </citation>
    <scope>NUCLEOTIDE SEQUENCE</scope>
    <source>
        <strain evidence="3">S20</strain>
    </source>
</reference>
<protein>
    <submittedName>
        <fullName evidence="3">HigA family addiction module antitoxin</fullName>
    </submittedName>
</protein>
<dbReference type="PROSITE" id="PS50943">
    <property type="entry name" value="HTH_CROC1"/>
    <property type="match status" value="1"/>
</dbReference>
<dbReference type="Gene3D" id="1.10.260.40">
    <property type="entry name" value="lambda repressor-like DNA-binding domains"/>
    <property type="match status" value="1"/>
</dbReference>